<accession>A0A921LF95</accession>
<organism evidence="2 3">
    <name type="scientific">Lachnoclostridium phocaeense</name>
    <dbReference type="NCBI Taxonomy" id="1871021"/>
    <lineage>
        <taxon>Bacteria</taxon>
        <taxon>Bacillati</taxon>
        <taxon>Bacillota</taxon>
        <taxon>Clostridia</taxon>
        <taxon>Lachnospirales</taxon>
        <taxon>Lachnospiraceae</taxon>
    </lineage>
</organism>
<comment type="caution">
    <text evidence="2">The sequence shown here is derived from an EMBL/GenBank/DDBJ whole genome shotgun (WGS) entry which is preliminary data.</text>
</comment>
<proteinExistence type="predicted"/>
<dbReference type="Gene3D" id="3.40.50.300">
    <property type="entry name" value="P-loop containing nucleotide triphosphate hydrolases"/>
    <property type="match status" value="1"/>
</dbReference>
<name>A0A921LF95_9FIRM</name>
<dbReference type="PANTHER" id="PTHR40047">
    <property type="entry name" value="UPF0703 PROTEIN YCGQ"/>
    <property type="match status" value="1"/>
</dbReference>
<dbReference type="AlphaFoldDB" id="A0A921LF95"/>
<dbReference type="InterPro" id="IPR027417">
    <property type="entry name" value="P-loop_NTPase"/>
</dbReference>
<reference evidence="2" key="2">
    <citation type="submission" date="2021-09" db="EMBL/GenBank/DDBJ databases">
        <authorList>
            <person name="Gilroy R."/>
        </authorList>
    </citation>
    <scope>NUCLEOTIDE SEQUENCE</scope>
    <source>
        <strain evidence="2">ChiSjej5B23-16112</strain>
    </source>
</reference>
<feature type="domain" description="DUF1980" evidence="1">
    <location>
        <begin position="191"/>
        <end position="317"/>
    </location>
</feature>
<dbReference type="Proteomes" id="UP000769156">
    <property type="component" value="Unassembled WGS sequence"/>
</dbReference>
<dbReference type="InterPro" id="IPR048447">
    <property type="entry name" value="DUF1980_C"/>
</dbReference>
<protein>
    <submittedName>
        <fullName evidence="2">GTPase</fullName>
    </submittedName>
</protein>
<gene>
    <name evidence="2" type="ORF">K8V82_09965</name>
</gene>
<dbReference type="EMBL" id="DYVY01000164">
    <property type="protein sequence ID" value="HJF95094.1"/>
    <property type="molecule type" value="Genomic_DNA"/>
</dbReference>
<dbReference type="Pfam" id="PF21537">
    <property type="entry name" value="DUF1980_C"/>
    <property type="match status" value="1"/>
</dbReference>
<reference evidence="2" key="1">
    <citation type="journal article" date="2021" name="PeerJ">
        <title>Extensive microbial diversity within the chicken gut microbiome revealed by metagenomics and culture.</title>
        <authorList>
            <person name="Gilroy R."/>
            <person name="Ravi A."/>
            <person name="Getino M."/>
            <person name="Pursley I."/>
            <person name="Horton D.L."/>
            <person name="Alikhan N.F."/>
            <person name="Baker D."/>
            <person name="Gharbi K."/>
            <person name="Hall N."/>
            <person name="Watson M."/>
            <person name="Adriaenssens E.M."/>
            <person name="Foster-Nyarko E."/>
            <person name="Jarju S."/>
            <person name="Secka A."/>
            <person name="Antonio M."/>
            <person name="Oren A."/>
            <person name="Chaudhuri R.R."/>
            <person name="La Ragione R."/>
            <person name="Hildebrand F."/>
            <person name="Pallen M.J."/>
        </authorList>
    </citation>
    <scope>NUCLEOTIDE SEQUENCE</scope>
    <source>
        <strain evidence="2">ChiSjej5B23-16112</strain>
    </source>
</reference>
<sequence length="319" mass="36579">MQMVDNARVVVYLMAGFLESGKTSFLRYTLGQEYFEIDGNTLLILCEEGEEEYGEELLKRTNTTLLTVDDPEEMTLEWLQEADRKYRPERVIIECNGMCPVSKIEDMDVPAGWGLVQKLVTVDASTFGTYIANMKPLFMEMVRNAELVMFNRCTKDMPLASYRRNVKVVNQSAQIIFEGEDGEIDNIFEDAMPYDLDAPVVQIDDMDYGIWYVDMMDHPERYLKKTVEYKAKVLKPRGFAAKEFVAGRMAMTCCADDTTFLGYICRSPYAPKLTPGQWVKVRGTVGYEFTRAYGRKGPVIKAEYVEEAQAPQDEMVYFN</sequence>
<evidence type="ECO:0000313" key="2">
    <source>
        <dbReference type="EMBL" id="HJF95094.1"/>
    </source>
</evidence>
<dbReference type="InterPro" id="IPR052955">
    <property type="entry name" value="UPF0703_membrane_permease"/>
</dbReference>
<dbReference type="SUPFAM" id="SSF52540">
    <property type="entry name" value="P-loop containing nucleoside triphosphate hydrolases"/>
    <property type="match status" value="1"/>
</dbReference>
<evidence type="ECO:0000313" key="3">
    <source>
        <dbReference type="Proteomes" id="UP000769156"/>
    </source>
</evidence>
<dbReference type="PANTHER" id="PTHR40047:SF1">
    <property type="entry name" value="UPF0703 PROTEIN YCGQ"/>
    <property type="match status" value="1"/>
</dbReference>
<evidence type="ECO:0000259" key="1">
    <source>
        <dbReference type="Pfam" id="PF21537"/>
    </source>
</evidence>